<dbReference type="STRING" id="7398.A0A1A9Z0V5"/>
<name>A0A1A9Z0V5_GLOPL</name>
<evidence type="ECO:0000256" key="1">
    <source>
        <dbReference type="ARBA" id="ARBA00022801"/>
    </source>
</evidence>
<dbReference type="GO" id="GO:0008829">
    <property type="term" value="F:dCTP deaminase activity"/>
    <property type="evidence" value="ECO:0007669"/>
    <property type="project" value="InterPro"/>
</dbReference>
<evidence type="ECO:0000313" key="3">
    <source>
        <dbReference type="EnsemblMetazoa" id="GPAI000577-PA"/>
    </source>
</evidence>
<dbReference type="GO" id="GO:0006229">
    <property type="term" value="P:dUTP biosynthetic process"/>
    <property type="evidence" value="ECO:0007669"/>
    <property type="project" value="InterPro"/>
</dbReference>
<dbReference type="NCBIfam" id="TIGR02274">
    <property type="entry name" value="dCTP_deam"/>
    <property type="match status" value="1"/>
</dbReference>
<dbReference type="InterPro" id="IPR033704">
    <property type="entry name" value="dUTPase_trimeric"/>
</dbReference>
<dbReference type="Pfam" id="PF22769">
    <property type="entry name" value="DCD"/>
    <property type="match status" value="1"/>
</dbReference>
<dbReference type="HAMAP" id="MF_00146">
    <property type="entry name" value="dCTP_deaminase"/>
    <property type="match status" value="1"/>
</dbReference>
<keyword evidence="2" id="KW-0546">Nucleotide metabolism</keyword>
<dbReference type="PANTHER" id="PTHR42680">
    <property type="entry name" value="DCTP DEAMINASE"/>
    <property type="match status" value="1"/>
</dbReference>
<dbReference type="PANTHER" id="PTHR42680:SF3">
    <property type="entry name" value="DCTP DEAMINASE"/>
    <property type="match status" value="1"/>
</dbReference>
<dbReference type="SUPFAM" id="SSF51283">
    <property type="entry name" value="dUTPase-like"/>
    <property type="match status" value="1"/>
</dbReference>
<reference evidence="3" key="2">
    <citation type="submission" date="2020-05" db="UniProtKB">
        <authorList>
            <consortium name="EnsemblMetazoa"/>
        </authorList>
    </citation>
    <scope>IDENTIFICATION</scope>
    <source>
        <strain evidence="3">IAEA</strain>
    </source>
</reference>
<evidence type="ECO:0000256" key="2">
    <source>
        <dbReference type="ARBA" id="ARBA00023080"/>
    </source>
</evidence>
<dbReference type="Proteomes" id="UP000092445">
    <property type="component" value="Unassembled WGS sequence"/>
</dbReference>
<dbReference type="Gene3D" id="2.70.40.10">
    <property type="match status" value="1"/>
</dbReference>
<keyword evidence="1" id="KW-0378">Hydrolase</keyword>
<protein>
    <submittedName>
        <fullName evidence="3">Uncharacterized protein</fullName>
    </submittedName>
</protein>
<accession>A0A1A9Z0V5</accession>
<organism evidence="3 4">
    <name type="scientific">Glossina pallidipes</name>
    <name type="common">Tsetse fly</name>
    <dbReference type="NCBI Taxonomy" id="7398"/>
    <lineage>
        <taxon>Eukaryota</taxon>
        <taxon>Metazoa</taxon>
        <taxon>Ecdysozoa</taxon>
        <taxon>Arthropoda</taxon>
        <taxon>Hexapoda</taxon>
        <taxon>Insecta</taxon>
        <taxon>Pterygota</taxon>
        <taxon>Neoptera</taxon>
        <taxon>Endopterygota</taxon>
        <taxon>Diptera</taxon>
        <taxon>Brachycera</taxon>
        <taxon>Muscomorpha</taxon>
        <taxon>Hippoboscoidea</taxon>
        <taxon>Glossinidae</taxon>
        <taxon>Glossina</taxon>
    </lineage>
</organism>
<dbReference type="GO" id="GO:0015949">
    <property type="term" value="P:nucleobase-containing small molecule interconversion"/>
    <property type="evidence" value="ECO:0007669"/>
    <property type="project" value="TreeGrafter"/>
</dbReference>
<dbReference type="InterPro" id="IPR036157">
    <property type="entry name" value="dUTPase-like_sf"/>
</dbReference>
<dbReference type="CDD" id="cd07557">
    <property type="entry name" value="trimeric_dUTPase"/>
    <property type="match status" value="1"/>
</dbReference>
<reference evidence="4" key="1">
    <citation type="submission" date="2014-03" db="EMBL/GenBank/DDBJ databases">
        <authorList>
            <person name="Aksoy S."/>
            <person name="Warren W."/>
            <person name="Wilson R.K."/>
        </authorList>
    </citation>
    <scope>NUCLEOTIDE SEQUENCE [LARGE SCALE GENOMIC DNA]</scope>
    <source>
        <strain evidence="4">IAEA</strain>
    </source>
</reference>
<evidence type="ECO:0000313" key="4">
    <source>
        <dbReference type="Proteomes" id="UP000092445"/>
    </source>
</evidence>
<dbReference type="EnsemblMetazoa" id="GPAI000577-RA">
    <property type="protein sequence ID" value="GPAI000577-PA"/>
    <property type="gene ID" value="GPAI000577"/>
</dbReference>
<dbReference type="InterPro" id="IPR011962">
    <property type="entry name" value="dCTP_deaminase"/>
</dbReference>
<keyword evidence="4" id="KW-1185">Reference proteome</keyword>
<sequence length="199" mass="22788">MLSFNIKIIMRLCDHDIEKWLNKNQLTIIPRPSKDRINGATVDLKLSNKFRIFTGYKIDYIDAAFISSKNNHDILTHKITNQIEIGEKEIFFLHPKELVLALTVEYLTLPNNLVGWLDGRSSLARLGLMVHATSHRIDPGWSGNIVLEFYNSGKLPIALRPNMLIGAVSFELLTNAAIRPYNKKKHAKYLYQSEITINK</sequence>
<dbReference type="AlphaFoldDB" id="A0A1A9Z0V5"/>
<dbReference type="VEuPathDB" id="VectorBase:GPAI000577"/>
<proteinExistence type="inferred from homology"/>